<feature type="active site" description="Charge relay system; for autoendoproteolytic cleavage activity" evidence="12">
    <location>
        <position position="89"/>
    </location>
</feature>
<accession>A0A2A5CJ55</accession>
<evidence type="ECO:0000256" key="1">
    <source>
        <dbReference type="ARBA" id="ARBA00005189"/>
    </source>
</evidence>
<feature type="chain" id="PRO_5023459629" description="Phosphatidylserine decarboxylase beta chain" evidence="12">
    <location>
        <begin position="1"/>
        <end position="248"/>
    </location>
</feature>
<dbReference type="InterPro" id="IPR003817">
    <property type="entry name" value="PS_Dcarbxylase"/>
</dbReference>
<sequence length="282" mass="31119">MNLLFIFFQYIVPQHFLSRAIGLLANCKIAFIKNFLIKIFIKKYKVNLAEAEIKSAEEFSCFNDFFTRNLEPDARPIDAEANAIICPVDGAVSAIGDIEIGKIFQAKGKSFSLSALLGGDQKLADAFHGGKFATLYLSPRDYHRIHMPLTGTLEEMIYIPGKLFSVNQTTAANIDELFAKNERVVCIFKTDIGPMAVILVGAMIVASIETVWAGQVAPSKLNKHVERYQEHAPITIRRGEEMGRFKLGSTAIVLFPANVMSWESSLQTASGIQLGQKIGTIA</sequence>
<evidence type="ECO:0000256" key="8">
    <source>
        <dbReference type="ARBA" id="ARBA00023209"/>
    </source>
</evidence>
<evidence type="ECO:0000256" key="3">
    <source>
        <dbReference type="ARBA" id="ARBA00022516"/>
    </source>
</evidence>
<keyword evidence="9 12" id="KW-0456">Lyase</keyword>
<dbReference type="EC" id="4.1.1.65" evidence="12"/>
<feature type="active site" description="Schiff-base intermediate with substrate; via pyruvic acid; for decarboxylase activity" evidence="12">
    <location>
        <position position="249"/>
    </location>
</feature>
<dbReference type="GO" id="GO:0006646">
    <property type="term" value="P:phosphatidylethanolamine biosynthetic process"/>
    <property type="evidence" value="ECO:0007669"/>
    <property type="project" value="UniProtKB-UniRule"/>
</dbReference>
<keyword evidence="7 12" id="KW-0865">Zymogen</keyword>
<evidence type="ECO:0000256" key="9">
    <source>
        <dbReference type="ARBA" id="ARBA00023239"/>
    </source>
</evidence>
<dbReference type="Pfam" id="PF02666">
    <property type="entry name" value="PS_Dcarbxylase"/>
    <property type="match status" value="1"/>
</dbReference>
<keyword evidence="6 12" id="KW-0472">Membrane</keyword>
<comment type="pathway">
    <text evidence="12">Phospholipid metabolism; phosphatidylethanolamine biosynthesis; phosphatidylethanolamine from CDP-diacylglycerol: step 2/2.</text>
</comment>
<comment type="subcellular location">
    <subcellularLocation>
        <location evidence="12">Cell membrane</location>
        <topology evidence="12">Peripheral membrane protein</topology>
    </subcellularLocation>
</comment>
<comment type="catalytic activity">
    <reaction evidence="12">
        <text>a 1,2-diacyl-sn-glycero-3-phospho-L-serine + H(+) = a 1,2-diacyl-sn-glycero-3-phosphoethanolamine + CO2</text>
        <dbReference type="Rhea" id="RHEA:20828"/>
        <dbReference type="ChEBI" id="CHEBI:15378"/>
        <dbReference type="ChEBI" id="CHEBI:16526"/>
        <dbReference type="ChEBI" id="CHEBI:57262"/>
        <dbReference type="ChEBI" id="CHEBI:64612"/>
        <dbReference type="EC" id="4.1.1.65"/>
    </reaction>
</comment>
<feature type="modified residue" description="Pyruvic acid (Ser); by autocatalysis" evidence="12">
    <location>
        <position position="249"/>
    </location>
</feature>
<evidence type="ECO:0000256" key="11">
    <source>
        <dbReference type="ARBA" id="ARBA00023317"/>
    </source>
</evidence>
<comment type="function">
    <text evidence="12">Catalyzes the formation of phosphatidylethanolamine (PtdEtn) from phosphatidylserine (PtdSer).</text>
</comment>
<dbReference type="Proteomes" id="UP000228987">
    <property type="component" value="Unassembled WGS sequence"/>
</dbReference>
<reference evidence="14" key="1">
    <citation type="submission" date="2017-08" db="EMBL/GenBank/DDBJ databases">
        <title>A dynamic microbial community with high functional redundancy inhabits the cold, oxic subseafloor aquifer.</title>
        <authorList>
            <person name="Tully B.J."/>
            <person name="Wheat C.G."/>
            <person name="Glazer B.T."/>
            <person name="Huber J.A."/>
        </authorList>
    </citation>
    <scope>NUCLEOTIDE SEQUENCE [LARGE SCALE GENOMIC DNA]</scope>
</reference>
<dbReference type="AlphaFoldDB" id="A0A2A5CJ55"/>
<feature type="chain" id="PRO_5023459628" description="Phosphatidylserine decarboxylase alpha chain" evidence="12">
    <location>
        <begin position="249"/>
        <end position="282"/>
    </location>
</feature>
<feature type="active site" description="Charge relay system; for autoendoproteolytic cleavage activity" evidence="12">
    <location>
        <position position="249"/>
    </location>
</feature>
<dbReference type="EMBL" id="NVWI01000001">
    <property type="protein sequence ID" value="PCJ43406.1"/>
    <property type="molecule type" value="Genomic_DNA"/>
</dbReference>
<organism evidence="13 14">
    <name type="scientific">SAR86 cluster bacterium</name>
    <dbReference type="NCBI Taxonomy" id="2030880"/>
    <lineage>
        <taxon>Bacteria</taxon>
        <taxon>Pseudomonadati</taxon>
        <taxon>Pseudomonadota</taxon>
        <taxon>Gammaproteobacteria</taxon>
        <taxon>SAR86 cluster</taxon>
    </lineage>
</organism>
<keyword evidence="5 12" id="KW-0443">Lipid metabolism</keyword>
<comment type="similarity">
    <text evidence="12">Belongs to the phosphatidylserine decarboxylase family. PSD-B subfamily. Prokaryotic type I sub-subfamily.</text>
</comment>
<keyword evidence="2 12" id="KW-1003">Cell membrane</keyword>
<comment type="PTM">
    <text evidence="12">Is synthesized initially as an inactive proenzyme. Formation of the active enzyme involves a self-maturation process in which the active site pyruvoyl group is generated from an internal serine residue via an autocatalytic post-translational modification. Two non-identical subunits are generated from the proenzyme in this reaction, and the pyruvate is formed at the N-terminus of the alpha chain, which is derived from the carboxyl end of the proenzyme. The autoendoproteolytic cleavage occurs by a canonical serine protease mechanism, in which the side chain hydroxyl group of the serine supplies its oxygen atom to form the C-terminus of the beta chain, while the remainder of the serine residue undergoes an oxidative deamination to produce ammonia and the pyruvoyl prosthetic group on the alpha chain. During this reaction, the Ser that is part of the protease active site of the proenzyme becomes the pyruvoyl prosthetic group, which constitutes an essential element of the active site of the mature decarboxylase.</text>
</comment>
<comment type="cofactor">
    <cofactor evidence="12">
        <name>pyruvate</name>
        <dbReference type="ChEBI" id="CHEBI:15361"/>
    </cofactor>
    <text evidence="12">Binds 1 pyruvoyl group covalently per subunit.</text>
</comment>
<keyword evidence="10 12" id="KW-1208">Phospholipid metabolism</keyword>
<keyword evidence="11 12" id="KW-0670">Pyruvate</keyword>
<comment type="caution">
    <text evidence="13">The sequence shown here is derived from an EMBL/GenBank/DDBJ whole genome shotgun (WGS) entry which is preliminary data.</text>
</comment>
<dbReference type="HAMAP" id="MF_00662">
    <property type="entry name" value="PS_decarb_PSD_B_type1"/>
    <property type="match status" value="1"/>
</dbReference>
<evidence type="ECO:0000256" key="4">
    <source>
        <dbReference type="ARBA" id="ARBA00022793"/>
    </source>
</evidence>
<evidence type="ECO:0000313" key="14">
    <source>
        <dbReference type="Proteomes" id="UP000228987"/>
    </source>
</evidence>
<dbReference type="InterPro" id="IPR033178">
    <property type="entry name" value="PSD_type1_pro"/>
</dbReference>
<evidence type="ECO:0000256" key="7">
    <source>
        <dbReference type="ARBA" id="ARBA00023145"/>
    </source>
</evidence>
<feature type="active site" description="Charge relay system; for autoendoproteolytic cleavage activity" evidence="12">
    <location>
        <position position="146"/>
    </location>
</feature>
<protein>
    <recommendedName>
        <fullName evidence="12">Phosphatidylserine decarboxylase proenzyme</fullName>
        <ecNumber evidence="12">4.1.1.65</ecNumber>
    </recommendedName>
    <component>
        <recommendedName>
            <fullName evidence="12">Phosphatidylserine decarboxylase alpha chain</fullName>
        </recommendedName>
    </component>
    <component>
        <recommendedName>
            <fullName evidence="12">Phosphatidylserine decarboxylase beta chain</fullName>
        </recommendedName>
    </component>
</protein>
<dbReference type="UniPathway" id="UPA00558">
    <property type="reaction ID" value="UER00616"/>
</dbReference>
<evidence type="ECO:0000313" key="13">
    <source>
        <dbReference type="EMBL" id="PCJ43406.1"/>
    </source>
</evidence>
<feature type="site" description="Cleavage (non-hydrolytic); by autocatalysis" evidence="12">
    <location>
        <begin position="248"/>
        <end position="249"/>
    </location>
</feature>
<dbReference type="GO" id="GO:0005886">
    <property type="term" value="C:plasma membrane"/>
    <property type="evidence" value="ECO:0007669"/>
    <property type="project" value="UniProtKB-SubCell"/>
</dbReference>
<keyword evidence="8 12" id="KW-0594">Phospholipid biosynthesis</keyword>
<evidence type="ECO:0000256" key="2">
    <source>
        <dbReference type="ARBA" id="ARBA00022475"/>
    </source>
</evidence>
<comment type="subunit">
    <text evidence="12">Heterodimer of a large membrane-associated beta subunit and a small pyruvoyl-containing alpha subunit.</text>
</comment>
<keyword evidence="3 12" id="KW-0444">Lipid biosynthesis</keyword>
<evidence type="ECO:0000256" key="5">
    <source>
        <dbReference type="ARBA" id="ARBA00023098"/>
    </source>
</evidence>
<dbReference type="NCBIfam" id="TIGR00163">
    <property type="entry name" value="PS_decarb"/>
    <property type="match status" value="1"/>
</dbReference>
<keyword evidence="4 12" id="KW-0210">Decarboxylase</keyword>
<gene>
    <name evidence="12 13" type="primary">psd</name>
    <name evidence="13" type="ORF">COA71_00605</name>
</gene>
<evidence type="ECO:0000256" key="10">
    <source>
        <dbReference type="ARBA" id="ARBA00023264"/>
    </source>
</evidence>
<proteinExistence type="inferred from homology"/>
<dbReference type="GO" id="GO:0004609">
    <property type="term" value="F:phosphatidylserine decarboxylase activity"/>
    <property type="evidence" value="ECO:0007669"/>
    <property type="project" value="UniProtKB-UniRule"/>
</dbReference>
<name>A0A2A5CJ55_9GAMM</name>
<dbReference type="PANTHER" id="PTHR10067">
    <property type="entry name" value="PHOSPHATIDYLSERINE DECARBOXYLASE"/>
    <property type="match status" value="1"/>
</dbReference>
<evidence type="ECO:0000256" key="12">
    <source>
        <dbReference type="HAMAP-Rule" id="MF_00662"/>
    </source>
</evidence>
<evidence type="ECO:0000256" key="6">
    <source>
        <dbReference type="ARBA" id="ARBA00023136"/>
    </source>
</evidence>
<comment type="pathway">
    <text evidence="1">Lipid metabolism.</text>
</comment>
<dbReference type="InterPro" id="IPR033177">
    <property type="entry name" value="PSD-B"/>
</dbReference>
<dbReference type="PANTHER" id="PTHR10067:SF6">
    <property type="entry name" value="PHOSPHATIDYLSERINE DECARBOXYLASE PROENZYME, MITOCHONDRIAL"/>
    <property type="match status" value="1"/>
</dbReference>